<evidence type="ECO:0000256" key="7">
    <source>
        <dbReference type="ARBA" id="ARBA00022884"/>
    </source>
</evidence>
<evidence type="ECO:0000256" key="3">
    <source>
        <dbReference type="ARBA" id="ARBA00022723"/>
    </source>
</evidence>
<organism evidence="15 16">
    <name type="scientific">Candidatus Lambdaproteobacteria bacterium RIFOXYD2_FULL_50_16</name>
    <dbReference type="NCBI Taxonomy" id="1817772"/>
    <lineage>
        <taxon>Bacteria</taxon>
        <taxon>Pseudomonadati</taxon>
        <taxon>Pseudomonadota</taxon>
        <taxon>Candidatus Lambdaproteobacteria</taxon>
    </lineage>
</organism>
<dbReference type="Pfam" id="PF13395">
    <property type="entry name" value="HNH_4"/>
    <property type="match status" value="1"/>
</dbReference>
<reference evidence="15 16" key="1">
    <citation type="journal article" date="2016" name="Nat. Commun.">
        <title>Thousands of microbial genomes shed light on interconnected biogeochemical processes in an aquifer system.</title>
        <authorList>
            <person name="Anantharaman K."/>
            <person name="Brown C.T."/>
            <person name="Hug L.A."/>
            <person name="Sharon I."/>
            <person name="Castelle C.J."/>
            <person name="Probst A.J."/>
            <person name="Thomas B.C."/>
            <person name="Singh A."/>
            <person name="Wilkins M.J."/>
            <person name="Karaoz U."/>
            <person name="Brodie E.L."/>
            <person name="Williams K.H."/>
            <person name="Hubbard S.S."/>
            <person name="Banfield J.F."/>
        </authorList>
    </citation>
    <scope>NUCLEOTIDE SEQUENCE [LARGE SCALE GENOMIC DNA]</scope>
</reference>
<comment type="caution">
    <text evidence="15">The sequence shown here is derived from an EMBL/GenBank/DDBJ whole genome shotgun (WGS) entry which is preliminary data.</text>
</comment>
<comment type="similarity">
    <text evidence="12">Belongs to the CRISPR-associated Cas9 family.</text>
</comment>
<dbReference type="GO" id="GO:0051607">
    <property type="term" value="P:defense response to virus"/>
    <property type="evidence" value="ECO:0007669"/>
    <property type="project" value="UniProtKB-UniRule"/>
</dbReference>
<evidence type="ECO:0000256" key="5">
    <source>
        <dbReference type="ARBA" id="ARBA00022801"/>
    </source>
</evidence>
<evidence type="ECO:0000256" key="11">
    <source>
        <dbReference type="ARBA" id="ARBA00046380"/>
    </source>
</evidence>
<dbReference type="InterPro" id="IPR033114">
    <property type="entry name" value="HNH_CAS9"/>
</dbReference>
<keyword evidence="7 12" id="KW-0694">RNA-binding</keyword>
<dbReference type="EMBL" id="MFNE01000025">
    <property type="protein sequence ID" value="OGG95307.1"/>
    <property type="molecule type" value="Genomic_DNA"/>
</dbReference>
<dbReference type="InterPro" id="IPR041383">
    <property type="entry name" value="RuvC_III"/>
</dbReference>
<evidence type="ECO:0000256" key="2">
    <source>
        <dbReference type="ARBA" id="ARBA00022722"/>
    </source>
</evidence>
<dbReference type="GO" id="GO:0004519">
    <property type="term" value="F:endonuclease activity"/>
    <property type="evidence" value="ECO:0007669"/>
    <property type="project" value="UniProtKB-UniRule"/>
</dbReference>
<keyword evidence="9 12" id="KW-0238">DNA-binding</keyword>
<keyword evidence="10" id="KW-0464">Manganese</keyword>
<dbReference type="EC" id="3.1.-.-" evidence="12"/>
<evidence type="ECO:0000256" key="6">
    <source>
        <dbReference type="ARBA" id="ARBA00022842"/>
    </source>
</evidence>
<accession>A0A1F6GB10</accession>
<keyword evidence="8 12" id="KW-0051">Antiviral defense</keyword>
<keyword evidence="6" id="KW-0460">Magnesium</keyword>
<dbReference type="GO" id="GO:0043571">
    <property type="term" value="P:maintenance of CRISPR repeat elements"/>
    <property type="evidence" value="ECO:0007669"/>
    <property type="project" value="UniProtKB-UniRule"/>
</dbReference>
<comment type="function">
    <text evidence="12">CRISPR (clustered regularly interspaced short palindromic repeat) is an adaptive immune system that provides protection against mobile genetic elements (viruses, transposable elements and conjugative plasmids). CRISPR clusters contain spacers, sequences complementary to antecedent mobile elements, and target invading nucleic acids. CRISPR clusters are transcribed and processed into CRISPR RNA (crRNA). In type II CRISPR systems correct processing of pre-crRNA requires a trans-encoded small RNA (tracrRNA), endogenous ribonuclease 3 (rnc) and this protein. The tracrRNA serves as a guide for ribonuclease 3-aided processing of pre-crRNA. Subsequently Cas9/crRNA/tracrRNA endonucleolytically cleaves linear or circular dsDNA target complementary to the spacer; Cas9 is inactive in the absence of the 2 guide RNAs (gRNA). Cas9 recognizes the protospacer adjacent motif (PAM) in the CRISPR repeat sequences to help distinguish self versus nonself, as targets within the bacterial CRISPR locus do not have PAMs. PAM recognition is also required for catalytic activity.</text>
</comment>
<evidence type="ECO:0000256" key="9">
    <source>
        <dbReference type="ARBA" id="ARBA00023125"/>
    </source>
</evidence>
<dbReference type="NCBIfam" id="TIGR01865">
    <property type="entry name" value="cas_Csn1"/>
    <property type="match status" value="1"/>
</dbReference>
<sequence>MSKRILGLDLGVASVGWALIEESETSETSGNILGGGSRIFPSVLEAKSELPKNAARRLKRAMRRTLNRRQMRRDTLTNVLTRSGLWPESKKDRDQLIVFSPYLFRKTGLDHPLSLFELGRCFLHMNKRRGFLSNRKSKLTGFEDDARILELIQRDEQADAEATPKKAQKNATQEEKDLGAVLGEISQLKAAMQVVGARTLGEYLADLPKKRGTHTERAMYQHEFEQLWTAQQTHHPNTLSEGLKAEVYRALFFQRPLKLQKFLVGPCTLEPQRKRAAKACLEFQEFRTRQELNHLLIFNPDERAYRCLSETEREAIFQHLQTHDQITLGQIRKALSLHAGEHLNFEDKEHKIPGNRTSVKLQKILGTLWQTLGNKQFELITDLLTINDRRDLFKRLESHWKLPLETAYHLTILELESGYSPLSRKAICLLLPHLRTGLPYAQALQQAGYHAGAKPIGEAEVLAPPPRTNNPVVGKALNQTRKIVNALIATWGLPDVIRVELTRDAKQGKKARERIQKQQKVNEKLNNEAKVQLEELGILQITGEALLKYRLWAECKGVCPYTGQTITPAMLFGSEVDIEHILPYSRSLDDSYMNKTLCMSFENRQVKKGLTPFEAYGETDRFPEIRQRLLDLESMPREKKNRFFLKDKPLEDWLAQFTNRQLSDTRYISLEVKNYLQQLGCKIEVTSGSYTAALRRKWSLNNLWRGKKDDIQDAPKSRDDHRHHALDALVTALTDVGLMQRLGKASAKYGHLALDDRQLPLPAPWPDLAEQTEKWLKNIIVSHAPMRKLSGALTEETAYGKGKAWLTKGAKKAKADEPEETELVEVLVHRKSISELKDTEVPKVRDPWLRGLLAARLAEYGGNAKKAFAEPIFHKDGKTPIKKVRLANRFTEGAIFPVSKGHPEGTDYKFYIFGNNHHIEIIEDLATGKRSGGVVTAMEAAKRVRIEKKPMVQTDHGPGKRLVCWLCINDLIRDPKPGYEGIFRVQKMDNQLHVHFRLHTDATLEKNLGAGSFTPGSYRGTKLYIDPLGRIKEARE</sequence>
<evidence type="ECO:0000313" key="16">
    <source>
        <dbReference type="Proteomes" id="UP000178449"/>
    </source>
</evidence>
<dbReference type="PROSITE" id="PS51749">
    <property type="entry name" value="HNH_CAS9"/>
    <property type="match status" value="1"/>
</dbReference>
<comment type="subunit">
    <text evidence="11 12">Monomer. Binds crRNA and tracrRNA.</text>
</comment>
<proteinExistence type="inferred from homology"/>
<dbReference type="Pfam" id="PF18470">
    <property type="entry name" value="Cas9_a"/>
    <property type="match status" value="1"/>
</dbReference>
<name>A0A1F6GB10_9PROT</name>
<gene>
    <name evidence="12" type="primary">cas9</name>
    <name evidence="15" type="ORF">A2527_09980</name>
</gene>
<protein>
    <recommendedName>
        <fullName evidence="12">CRISPR-associated endonuclease Cas9</fullName>
        <ecNumber evidence="12">3.1.-.-</ecNumber>
    </recommendedName>
</protein>
<dbReference type="Pfam" id="PF18541">
    <property type="entry name" value="RuvC_III"/>
    <property type="match status" value="1"/>
</dbReference>
<feature type="coiled-coil region" evidence="13">
    <location>
        <begin position="508"/>
        <end position="535"/>
    </location>
</feature>
<evidence type="ECO:0000256" key="4">
    <source>
        <dbReference type="ARBA" id="ARBA00022759"/>
    </source>
</evidence>
<dbReference type="InterPro" id="IPR028629">
    <property type="entry name" value="Cas9"/>
</dbReference>
<keyword evidence="4 12" id="KW-0255">Endonuclease</keyword>
<comment type="cofactor">
    <cofactor evidence="1">
        <name>Mg(2+)</name>
        <dbReference type="ChEBI" id="CHEBI:18420"/>
    </cofactor>
</comment>
<dbReference type="HAMAP" id="MF_01480">
    <property type="entry name" value="Cas9"/>
    <property type="match status" value="1"/>
</dbReference>
<feature type="active site" description="Proton acceptor for HNH nuclease domain" evidence="12">
    <location>
        <position position="580"/>
    </location>
</feature>
<dbReference type="GO" id="GO:0003723">
    <property type="term" value="F:RNA binding"/>
    <property type="evidence" value="ECO:0007669"/>
    <property type="project" value="UniProtKB-UniRule"/>
</dbReference>
<evidence type="ECO:0000256" key="10">
    <source>
        <dbReference type="ARBA" id="ARBA00023211"/>
    </source>
</evidence>
<dbReference type="Gene3D" id="3.30.420.10">
    <property type="entry name" value="Ribonuclease H-like superfamily/Ribonuclease H"/>
    <property type="match status" value="3"/>
</dbReference>
<comment type="caution">
    <text evidence="12">Lacks conserved residue(s) required for the propagation of feature annotation.</text>
</comment>
<dbReference type="GO" id="GO:0003677">
    <property type="term" value="F:DNA binding"/>
    <property type="evidence" value="ECO:0007669"/>
    <property type="project" value="UniProtKB-UniRule"/>
</dbReference>
<dbReference type="InterPro" id="IPR036397">
    <property type="entry name" value="RNaseH_sf"/>
</dbReference>
<evidence type="ECO:0000256" key="8">
    <source>
        <dbReference type="ARBA" id="ARBA00023118"/>
    </source>
</evidence>
<dbReference type="InterPro" id="IPR003615">
    <property type="entry name" value="HNH_nuc"/>
</dbReference>
<evidence type="ECO:0000313" key="15">
    <source>
        <dbReference type="EMBL" id="OGG95307.1"/>
    </source>
</evidence>
<dbReference type="AlphaFoldDB" id="A0A1F6GB10"/>
<keyword evidence="5 12" id="KW-0378">Hydrolase</keyword>
<dbReference type="GO" id="GO:0046872">
    <property type="term" value="F:metal ion binding"/>
    <property type="evidence" value="ECO:0007669"/>
    <property type="project" value="UniProtKB-UniRule"/>
</dbReference>
<dbReference type="InterPro" id="IPR040619">
    <property type="entry name" value="Cas9_alpha-helical_lobe"/>
</dbReference>
<evidence type="ECO:0000256" key="12">
    <source>
        <dbReference type="HAMAP-Rule" id="MF_01480"/>
    </source>
</evidence>
<feature type="domain" description="HNH Cas9-type" evidence="14">
    <location>
        <begin position="508"/>
        <end position="662"/>
    </location>
</feature>
<dbReference type="GO" id="GO:0016787">
    <property type="term" value="F:hydrolase activity"/>
    <property type="evidence" value="ECO:0007669"/>
    <property type="project" value="UniProtKB-KW"/>
</dbReference>
<feature type="active site" description="For RuvC-like nuclease domain" evidence="12">
    <location>
        <position position="9"/>
    </location>
</feature>
<evidence type="ECO:0000259" key="14">
    <source>
        <dbReference type="PROSITE" id="PS51749"/>
    </source>
</evidence>
<dbReference type="Proteomes" id="UP000178449">
    <property type="component" value="Unassembled WGS sequence"/>
</dbReference>
<keyword evidence="13" id="KW-0175">Coiled coil</keyword>
<dbReference type="STRING" id="1817772.A2527_09980"/>
<keyword evidence="2 12" id="KW-0540">Nuclease</keyword>
<comment type="domain">
    <text evidence="12">Has 2 endonuclease domains. The discontinuous RuvC-like domain cleaves the target DNA noncomplementary to crRNA while the HNH nuclease domain cleaves the target DNA complementary to crRNA.</text>
</comment>
<evidence type="ECO:0000256" key="13">
    <source>
        <dbReference type="SAM" id="Coils"/>
    </source>
</evidence>
<evidence type="ECO:0000256" key="1">
    <source>
        <dbReference type="ARBA" id="ARBA00001946"/>
    </source>
</evidence>
<keyword evidence="3" id="KW-0479">Metal-binding</keyword>